<dbReference type="AlphaFoldDB" id="A0A7W5DS83"/>
<evidence type="ECO:0000256" key="4">
    <source>
        <dbReference type="ARBA" id="ARBA00022448"/>
    </source>
</evidence>
<keyword evidence="9" id="KW-0811">Translocation</keyword>
<dbReference type="EMBL" id="JACHYB010000002">
    <property type="protein sequence ID" value="MBB3187778.1"/>
    <property type="molecule type" value="Genomic_DNA"/>
</dbReference>
<evidence type="ECO:0000256" key="7">
    <source>
        <dbReference type="ARBA" id="ARBA00022927"/>
    </source>
</evidence>
<organism evidence="12 13">
    <name type="scientific">Microbacter margulisiae</name>
    <dbReference type="NCBI Taxonomy" id="1350067"/>
    <lineage>
        <taxon>Bacteria</taxon>
        <taxon>Pseudomonadati</taxon>
        <taxon>Bacteroidota</taxon>
        <taxon>Bacteroidia</taxon>
        <taxon>Bacteroidales</taxon>
        <taxon>Porphyromonadaceae</taxon>
        <taxon>Microbacter</taxon>
    </lineage>
</organism>
<dbReference type="PANTHER" id="PTHR33909:SF1">
    <property type="entry name" value="SEC TRANSLOCON ACCESSORY COMPLEX SUBUNIT YAJC"/>
    <property type="match status" value="1"/>
</dbReference>
<evidence type="ECO:0000313" key="12">
    <source>
        <dbReference type="EMBL" id="MBB3187778.1"/>
    </source>
</evidence>
<dbReference type="GO" id="GO:0005886">
    <property type="term" value="C:plasma membrane"/>
    <property type="evidence" value="ECO:0007669"/>
    <property type="project" value="UniProtKB-SubCell"/>
</dbReference>
<dbReference type="PANTHER" id="PTHR33909">
    <property type="entry name" value="SEC TRANSLOCON ACCESSORY COMPLEX SUBUNIT YAJC"/>
    <property type="match status" value="1"/>
</dbReference>
<evidence type="ECO:0000256" key="10">
    <source>
        <dbReference type="ARBA" id="ARBA00023136"/>
    </source>
</evidence>
<evidence type="ECO:0000256" key="3">
    <source>
        <dbReference type="ARBA" id="ARBA00014962"/>
    </source>
</evidence>
<dbReference type="InterPro" id="IPR003849">
    <property type="entry name" value="Preprotein_translocase_YajC"/>
</dbReference>
<keyword evidence="7" id="KW-0653">Protein transport</keyword>
<reference evidence="12 13" key="1">
    <citation type="submission" date="2020-08" db="EMBL/GenBank/DDBJ databases">
        <title>Genomic Encyclopedia of Type Strains, Phase IV (KMG-IV): sequencing the most valuable type-strain genomes for metagenomic binning, comparative biology and taxonomic classification.</title>
        <authorList>
            <person name="Goeker M."/>
        </authorList>
    </citation>
    <scope>NUCLEOTIDE SEQUENCE [LARGE SCALE GENOMIC DNA]</scope>
    <source>
        <strain evidence="12 13">DSM 27471</strain>
    </source>
</reference>
<evidence type="ECO:0000256" key="8">
    <source>
        <dbReference type="ARBA" id="ARBA00022989"/>
    </source>
</evidence>
<dbReference type="RefSeq" id="WP_183413611.1">
    <property type="nucleotide sequence ID" value="NZ_JACHYB010000002.1"/>
</dbReference>
<evidence type="ECO:0000256" key="11">
    <source>
        <dbReference type="SAM" id="Phobius"/>
    </source>
</evidence>
<keyword evidence="10 11" id="KW-0472">Membrane</keyword>
<keyword evidence="5" id="KW-1003">Cell membrane</keyword>
<name>A0A7W5DS83_9PORP</name>
<protein>
    <recommendedName>
        <fullName evidence="3">Sec translocon accessory complex subunit YajC</fullName>
    </recommendedName>
</protein>
<dbReference type="Pfam" id="PF02699">
    <property type="entry name" value="YajC"/>
    <property type="match status" value="1"/>
</dbReference>
<evidence type="ECO:0000256" key="1">
    <source>
        <dbReference type="ARBA" id="ARBA00004162"/>
    </source>
</evidence>
<evidence type="ECO:0000256" key="2">
    <source>
        <dbReference type="ARBA" id="ARBA00006742"/>
    </source>
</evidence>
<accession>A0A7W5DS83</accession>
<evidence type="ECO:0000256" key="6">
    <source>
        <dbReference type="ARBA" id="ARBA00022692"/>
    </source>
</evidence>
<dbReference type="Proteomes" id="UP000544222">
    <property type="component" value="Unassembled WGS sequence"/>
</dbReference>
<dbReference type="PRINTS" id="PR01853">
    <property type="entry name" value="YAJCTRNLCASE"/>
</dbReference>
<proteinExistence type="inferred from homology"/>
<dbReference type="GO" id="GO:0015031">
    <property type="term" value="P:protein transport"/>
    <property type="evidence" value="ECO:0007669"/>
    <property type="project" value="UniProtKB-KW"/>
</dbReference>
<dbReference type="NCBIfam" id="TIGR00739">
    <property type="entry name" value="yajC"/>
    <property type="match status" value="1"/>
</dbReference>
<keyword evidence="4" id="KW-0813">Transport</keyword>
<comment type="similarity">
    <text evidence="2">Belongs to the YajC family.</text>
</comment>
<comment type="caution">
    <text evidence="12">The sequence shown here is derived from an EMBL/GenBank/DDBJ whole genome shotgun (WGS) entry which is preliminary data.</text>
</comment>
<keyword evidence="8 11" id="KW-1133">Transmembrane helix</keyword>
<evidence type="ECO:0000256" key="5">
    <source>
        <dbReference type="ARBA" id="ARBA00022475"/>
    </source>
</evidence>
<keyword evidence="13" id="KW-1185">Reference proteome</keyword>
<dbReference type="SMART" id="SM01323">
    <property type="entry name" value="YajC"/>
    <property type="match status" value="1"/>
</dbReference>
<keyword evidence="6 11" id="KW-0812">Transmembrane</keyword>
<feature type="transmembrane region" description="Helical" evidence="11">
    <location>
        <begin position="22"/>
        <end position="40"/>
    </location>
</feature>
<sequence length="109" mass="12014">MNTLALILQAAPAGNAGGMGNFSGIIMIVLLFVVFYFFMIRPQSKRQKEIKNFRASMKVGDKVITSGGIYGRIKEINDDSVLLEIDENVRVRVDKNSVFATASDTQSPK</sequence>
<comment type="subcellular location">
    <subcellularLocation>
        <location evidence="1">Cell membrane</location>
        <topology evidence="1">Single-pass membrane protein</topology>
    </subcellularLocation>
</comment>
<evidence type="ECO:0000256" key="9">
    <source>
        <dbReference type="ARBA" id="ARBA00023010"/>
    </source>
</evidence>
<gene>
    <name evidence="12" type="ORF">FHX64_001976</name>
</gene>
<evidence type="ECO:0000313" key="13">
    <source>
        <dbReference type="Proteomes" id="UP000544222"/>
    </source>
</evidence>